<accession>A0A9D9HK66</accession>
<name>A0A9D9HK66_9BACT</name>
<organism evidence="2 3">
    <name type="scientific">Candidatus Cryptobacteroides intestinigallinarum</name>
    <dbReference type="NCBI Taxonomy" id="2840767"/>
    <lineage>
        <taxon>Bacteria</taxon>
        <taxon>Pseudomonadati</taxon>
        <taxon>Bacteroidota</taxon>
        <taxon>Bacteroidia</taxon>
        <taxon>Bacteroidales</taxon>
        <taxon>Candidatus Cryptobacteroides</taxon>
    </lineage>
</organism>
<protein>
    <submittedName>
        <fullName evidence="2">Arginase family protein</fullName>
    </submittedName>
</protein>
<dbReference type="Proteomes" id="UP000823617">
    <property type="component" value="Unassembled WGS sequence"/>
</dbReference>
<reference evidence="2" key="2">
    <citation type="journal article" date="2021" name="PeerJ">
        <title>Extensive microbial diversity within the chicken gut microbiome revealed by metagenomics and culture.</title>
        <authorList>
            <person name="Gilroy R."/>
            <person name="Ravi A."/>
            <person name="Getino M."/>
            <person name="Pursley I."/>
            <person name="Horton D.L."/>
            <person name="Alikhan N.F."/>
            <person name="Baker D."/>
            <person name="Gharbi K."/>
            <person name="Hall N."/>
            <person name="Watson M."/>
            <person name="Adriaenssens E.M."/>
            <person name="Foster-Nyarko E."/>
            <person name="Jarju S."/>
            <person name="Secka A."/>
            <person name="Antonio M."/>
            <person name="Oren A."/>
            <person name="Chaudhuri R.R."/>
            <person name="La Ragione R."/>
            <person name="Hildebrand F."/>
            <person name="Pallen M.J."/>
        </authorList>
    </citation>
    <scope>NUCLEOTIDE SEQUENCE</scope>
    <source>
        <strain evidence="2">B1-3475</strain>
    </source>
</reference>
<dbReference type="GO" id="GO:0046872">
    <property type="term" value="F:metal ion binding"/>
    <property type="evidence" value="ECO:0007669"/>
    <property type="project" value="InterPro"/>
</dbReference>
<reference evidence="2" key="1">
    <citation type="submission" date="2020-10" db="EMBL/GenBank/DDBJ databases">
        <authorList>
            <person name="Gilroy R."/>
        </authorList>
    </citation>
    <scope>NUCLEOTIDE SEQUENCE</scope>
    <source>
        <strain evidence="2">B1-3475</strain>
    </source>
</reference>
<dbReference type="InterPro" id="IPR006035">
    <property type="entry name" value="Ureohydrolase"/>
</dbReference>
<dbReference type="GO" id="GO:0008783">
    <property type="term" value="F:agmatinase activity"/>
    <property type="evidence" value="ECO:0007669"/>
    <property type="project" value="TreeGrafter"/>
</dbReference>
<dbReference type="InterPro" id="IPR023696">
    <property type="entry name" value="Ureohydrolase_dom_sf"/>
</dbReference>
<sequence length="252" mass="28839">MKPEIVVMNFSHVYEEERFIRNRRFRWIDCTDIGGTAGYCDEDARREIARRISDLSPEGIHFIDSGNYHYVSKLWTDMIQRRFSLVVFDHHPDMQPPLFKDMLSCGSWVKDMLDTNPRLDKVVIAGASEELMAQTISGYEDRIRFFSGSELSLEEGWKEFSSLHIADPVYISVDKDALDPASATTDWDQGSMPLSELESLLCTIFHNERVIGVDVCGECCRALDVFEEQREEKINGHANVELLSLFLRSAGS</sequence>
<evidence type="ECO:0000313" key="3">
    <source>
        <dbReference type="Proteomes" id="UP000823617"/>
    </source>
</evidence>
<dbReference type="GO" id="GO:0033389">
    <property type="term" value="P:putrescine biosynthetic process from arginine, via agmatine"/>
    <property type="evidence" value="ECO:0007669"/>
    <property type="project" value="TreeGrafter"/>
</dbReference>
<evidence type="ECO:0000256" key="1">
    <source>
        <dbReference type="PROSITE-ProRule" id="PRU00742"/>
    </source>
</evidence>
<dbReference type="EMBL" id="JADIMK010000027">
    <property type="protein sequence ID" value="MBO8455352.1"/>
    <property type="molecule type" value="Genomic_DNA"/>
</dbReference>
<dbReference type="PANTHER" id="PTHR11358">
    <property type="entry name" value="ARGINASE/AGMATINASE"/>
    <property type="match status" value="1"/>
</dbReference>
<dbReference type="PROSITE" id="PS51409">
    <property type="entry name" value="ARGINASE_2"/>
    <property type="match status" value="1"/>
</dbReference>
<dbReference type="AlphaFoldDB" id="A0A9D9HK66"/>
<proteinExistence type="inferred from homology"/>
<dbReference type="PANTHER" id="PTHR11358:SF41">
    <property type="entry name" value="ARGINASE"/>
    <property type="match status" value="1"/>
</dbReference>
<dbReference type="Pfam" id="PF00491">
    <property type="entry name" value="Arginase"/>
    <property type="match status" value="1"/>
</dbReference>
<dbReference type="Gene3D" id="3.40.800.10">
    <property type="entry name" value="Ureohydrolase domain"/>
    <property type="match status" value="1"/>
</dbReference>
<evidence type="ECO:0000313" key="2">
    <source>
        <dbReference type="EMBL" id="MBO8455352.1"/>
    </source>
</evidence>
<gene>
    <name evidence="2" type="ORF">IAC08_02965</name>
</gene>
<dbReference type="SUPFAM" id="SSF52768">
    <property type="entry name" value="Arginase/deacetylase"/>
    <property type="match status" value="1"/>
</dbReference>
<comment type="similarity">
    <text evidence="1">Belongs to the arginase family.</text>
</comment>
<comment type="caution">
    <text evidence="2">The sequence shown here is derived from an EMBL/GenBank/DDBJ whole genome shotgun (WGS) entry which is preliminary data.</text>
</comment>